<organism evidence="1">
    <name type="scientific">Cryptosporidium hominis</name>
    <dbReference type="NCBI Taxonomy" id="237895"/>
    <lineage>
        <taxon>Eukaryota</taxon>
        <taxon>Sar</taxon>
        <taxon>Alveolata</taxon>
        <taxon>Apicomplexa</taxon>
        <taxon>Conoidasida</taxon>
        <taxon>Coccidia</taxon>
        <taxon>Eucoccidiorida</taxon>
        <taxon>Eimeriorina</taxon>
        <taxon>Cryptosporidiidae</taxon>
        <taxon>Cryptosporidium</taxon>
    </lineage>
</organism>
<dbReference type="Proteomes" id="UP000199752">
    <property type="component" value="Chromosome 4"/>
</dbReference>
<reference evidence="1" key="1">
    <citation type="submission" date="2015-08" db="EMBL/GenBank/DDBJ databases">
        <authorList>
            <person name="Babu N.S."/>
            <person name="Beckwith C.J."/>
            <person name="Beseler K.G."/>
            <person name="Brison A."/>
            <person name="Carone J.V."/>
            <person name="Caskin T.P."/>
            <person name="Diamond M."/>
            <person name="Durham M.E."/>
            <person name="Foxe J.M."/>
            <person name="Go M."/>
            <person name="Henderson B.A."/>
            <person name="Jones I.B."/>
            <person name="McGettigan J.A."/>
            <person name="Micheletti S.J."/>
            <person name="Nasrallah M.E."/>
            <person name="Ortiz D."/>
            <person name="Piller C.R."/>
            <person name="Privatt S.R."/>
            <person name="Schneider S.L."/>
            <person name="Sharp S."/>
            <person name="Smith T.C."/>
            <person name="Stanton J.D."/>
            <person name="Ullery H.E."/>
            <person name="Wilson R.J."/>
            <person name="Serrano M.G."/>
            <person name="Buck G."/>
            <person name="Lee V."/>
            <person name="Wang Y."/>
            <person name="Carvalho R."/>
            <person name="Voegtly L."/>
            <person name="Shi R."/>
            <person name="Duckworth R."/>
            <person name="Johnson A."/>
            <person name="Loviza R."/>
            <person name="Walstead R."/>
            <person name="Shah Z."/>
            <person name="Kiflezghi M."/>
            <person name="Wade K."/>
            <person name="Ball S.L."/>
            <person name="Bradley K.W."/>
            <person name="Asai D.J."/>
            <person name="Bowman C.A."/>
            <person name="Russell D.A."/>
            <person name="Pope W.H."/>
            <person name="Jacobs-Sera D."/>
            <person name="Hendrix R.W."/>
            <person name="Hatfull G.F."/>
        </authorList>
    </citation>
    <scope>NUCLEOTIDE SEQUENCE [LARGE SCALE GENOMIC DNA]</scope>
</reference>
<gene>
    <name evidence="1" type="ORF">CHUDEA4_2850</name>
</gene>
<dbReference type="VEuPathDB" id="CryptoDB:GY17_00001755"/>
<sequence length="685" mass="80820">MNKESHLNSNEHLSNIKILSPHFKKLKTFNSLQNQEKKVYRIISRFISNNEVTYPLSQLTEFFEDYNAEELSWKKCFTMLCLFLDHQIIRGFYQHTEHKKRNAGCFLDFFCKKSEQEFLIATNNERESSQSNKKRLHNNMEDKENLYPKKKIKRNEHFEELPLENNHELFNIYLLNKLENVKNLYNQTFKNISKETEISDDSIIMEKSFYDLIGLKYTYYTTSFFNSSSMNVKKIIIDKNLSDNIEVFDNVNLWCVQRINQRESISKMINLNMDENNLRSILNLSSDVSDAEIIKRYEILLKWLFLPNEDTSDSGNVFKSYNRLKEAIINWNSEKCVQNNENADIDVRNKHFFTAKSNFQKLVIEFVLDRHNEQQTKCYNPFWTLGINPKKFKIDQLSSIKKKLLLFTHPDKILEKRMKAKANEAYIIIRESLELIIKLCKTNQNIIESLPKGPELSYDFNLYLEKYIHDQIKPLEIVEMNASLIEANGKETLKLPPGIRVYTKLSKMTTNVKLKVYLTLPFMGSNTIIEKNQLTEYIFNTYFIETNIESERKDILIKLSGDCVYFEISDILFSGFPGVTELSYYIGVQVAFHSSFSKIIWKKVKTKLPTESEIIKGFSKNGIKRYLELYCRTWGHERKCVQNIFSAAKLWNIIDNTPRKAELIKVLITLLENSYKTLLIHSQNF</sequence>
<protein>
    <submittedName>
        <fullName evidence="1">Uncharacterized protein</fullName>
    </submittedName>
</protein>
<proteinExistence type="predicted"/>
<accession>A0A0S4TEB0</accession>
<dbReference type="VEuPathDB" id="CryptoDB:Chro.40320"/>
<dbReference type="AlphaFoldDB" id="A0A0S4TEB0"/>
<name>A0A0S4TEB0_CRYHO</name>
<dbReference type="VEuPathDB" id="CryptoDB:CHUDEA4_2850"/>
<dbReference type="EMBL" id="LN877950">
    <property type="protein sequence ID" value="CUV05694.1"/>
    <property type="molecule type" value="Genomic_DNA"/>
</dbReference>
<dbReference type="VEuPathDB" id="CryptoDB:ChTU502y2012_391g0075"/>
<evidence type="ECO:0000313" key="1">
    <source>
        <dbReference type="EMBL" id="CUV05694.1"/>
    </source>
</evidence>